<accession>A0ABS0H938</accession>
<dbReference type="SUPFAM" id="SSF54593">
    <property type="entry name" value="Glyoxalase/Bleomycin resistance protein/Dihydroxybiphenyl dioxygenase"/>
    <property type="match status" value="1"/>
</dbReference>
<proteinExistence type="predicted"/>
<feature type="domain" description="Glyoxalase-like" evidence="1">
    <location>
        <begin position="6"/>
        <end position="125"/>
    </location>
</feature>
<dbReference type="InterPro" id="IPR029068">
    <property type="entry name" value="Glyas_Bleomycin-R_OHBP_Dase"/>
</dbReference>
<protein>
    <submittedName>
        <fullName evidence="2">VOC family protein</fullName>
    </submittedName>
</protein>
<organism evidence="2 3">
    <name type="scientific">Plantactinospora alkalitolerans</name>
    <dbReference type="NCBI Taxonomy" id="2789879"/>
    <lineage>
        <taxon>Bacteria</taxon>
        <taxon>Bacillati</taxon>
        <taxon>Actinomycetota</taxon>
        <taxon>Actinomycetes</taxon>
        <taxon>Micromonosporales</taxon>
        <taxon>Micromonosporaceae</taxon>
        <taxon>Plantactinospora</taxon>
    </lineage>
</organism>
<dbReference type="PANTHER" id="PTHR35908:SF1">
    <property type="entry name" value="CONSERVED PROTEIN"/>
    <property type="match status" value="1"/>
</dbReference>
<dbReference type="Gene3D" id="3.10.180.10">
    <property type="entry name" value="2,3-Dihydroxybiphenyl 1,2-Dioxygenase, domain 1"/>
    <property type="match status" value="1"/>
</dbReference>
<dbReference type="Proteomes" id="UP000638560">
    <property type="component" value="Unassembled WGS sequence"/>
</dbReference>
<dbReference type="Pfam" id="PF18029">
    <property type="entry name" value="Glyoxalase_6"/>
    <property type="match status" value="1"/>
</dbReference>
<dbReference type="InterPro" id="IPR041581">
    <property type="entry name" value="Glyoxalase_6"/>
</dbReference>
<dbReference type="RefSeq" id="WP_196206457.1">
    <property type="nucleotide sequence ID" value="NZ_JADPUN010000407.1"/>
</dbReference>
<reference evidence="2 3" key="1">
    <citation type="submission" date="2020-11" db="EMBL/GenBank/DDBJ databases">
        <title>A novel isolate from a Black sea contaminated sediment with potential to produce alkanes: Plantactinospora alkalitolerans sp. nov.</title>
        <authorList>
            <person name="Carro L."/>
            <person name="Veyisoglu A."/>
            <person name="Guven K."/>
            <person name="Schumann P."/>
            <person name="Klenk H.-P."/>
            <person name="Sahin N."/>
        </authorList>
    </citation>
    <scope>NUCLEOTIDE SEQUENCE [LARGE SCALE GENOMIC DNA]</scope>
    <source>
        <strain evidence="2 3">S1510</strain>
    </source>
</reference>
<comment type="caution">
    <text evidence="2">The sequence shown here is derived from an EMBL/GenBank/DDBJ whole genome shotgun (WGS) entry which is preliminary data.</text>
</comment>
<keyword evidence="3" id="KW-1185">Reference proteome</keyword>
<dbReference type="PANTHER" id="PTHR35908">
    <property type="entry name" value="HYPOTHETICAL FUSION PROTEIN"/>
    <property type="match status" value="1"/>
</dbReference>
<evidence type="ECO:0000259" key="1">
    <source>
        <dbReference type="Pfam" id="PF18029"/>
    </source>
</evidence>
<sequence length="127" mass="14307">MAELHDVVVDCERPAAQARFWAAALDGYRVAPYDEAELKRLRENGIDDPEDDPSVLVESDPGVRPRFWFQLVPEKKTTKNRVHVDLRADDRAAEVARLVGLGASVISEFDVWTLLADPEGNEFCVRD</sequence>
<evidence type="ECO:0000313" key="3">
    <source>
        <dbReference type="Proteomes" id="UP000638560"/>
    </source>
</evidence>
<gene>
    <name evidence="2" type="ORF">I0C86_39625</name>
</gene>
<evidence type="ECO:0000313" key="2">
    <source>
        <dbReference type="EMBL" id="MBF9134991.1"/>
    </source>
</evidence>
<dbReference type="EMBL" id="JADPUN010000407">
    <property type="protein sequence ID" value="MBF9134991.1"/>
    <property type="molecule type" value="Genomic_DNA"/>
</dbReference>
<name>A0ABS0H938_9ACTN</name>